<dbReference type="InterPro" id="IPR011110">
    <property type="entry name" value="Reg_prop"/>
</dbReference>
<keyword evidence="13" id="KW-0812">Transmembrane</keyword>
<dbReference type="PROSITE" id="PS00041">
    <property type="entry name" value="HTH_ARAC_FAMILY_1"/>
    <property type="match status" value="1"/>
</dbReference>
<dbReference type="InterPro" id="IPR001789">
    <property type="entry name" value="Sig_transdc_resp-reg_receiver"/>
</dbReference>
<evidence type="ECO:0000259" key="15">
    <source>
        <dbReference type="PROSITE" id="PS50109"/>
    </source>
</evidence>
<dbReference type="InterPro" id="IPR013783">
    <property type="entry name" value="Ig-like_fold"/>
</dbReference>
<dbReference type="Gene3D" id="3.30.565.10">
    <property type="entry name" value="Histidine kinase-like ATPase, C-terminal domain"/>
    <property type="match status" value="1"/>
</dbReference>
<dbReference type="InterPro" id="IPR004358">
    <property type="entry name" value="Sig_transdc_His_kin-like_C"/>
</dbReference>
<dbReference type="Gene3D" id="1.10.10.60">
    <property type="entry name" value="Homeodomain-like"/>
    <property type="match status" value="2"/>
</dbReference>
<feature type="domain" description="Response regulatory" evidence="16">
    <location>
        <begin position="1178"/>
        <end position="1293"/>
    </location>
</feature>
<evidence type="ECO:0000256" key="9">
    <source>
        <dbReference type="ARBA" id="ARBA00023015"/>
    </source>
</evidence>
<evidence type="ECO:0000256" key="5">
    <source>
        <dbReference type="ARBA" id="ARBA00022741"/>
    </source>
</evidence>
<dbReference type="GO" id="GO:0000155">
    <property type="term" value="F:phosphorelay sensor kinase activity"/>
    <property type="evidence" value="ECO:0007669"/>
    <property type="project" value="InterPro"/>
</dbReference>
<dbReference type="PROSITE" id="PS50109">
    <property type="entry name" value="HIS_KIN"/>
    <property type="match status" value="1"/>
</dbReference>
<dbReference type="SUPFAM" id="SSF101898">
    <property type="entry name" value="NHL repeat"/>
    <property type="match status" value="1"/>
</dbReference>
<dbReference type="InterPro" id="IPR018060">
    <property type="entry name" value="HTH_AraC"/>
</dbReference>
<dbReference type="SUPFAM" id="SSF55874">
    <property type="entry name" value="ATPase domain of HSP90 chaperone/DNA topoisomerase II/histidine kinase"/>
    <property type="match status" value="1"/>
</dbReference>
<dbReference type="PANTHER" id="PTHR43547">
    <property type="entry name" value="TWO-COMPONENT HISTIDINE KINASE"/>
    <property type="match status" value="1"/>
</dbReference>
<dbReference type="Gene3D" id="1.10.287.130">
    <property type="match status" value="1"/>
</dbReference>
<dbReference type="SMART" id="SM00342">
    <property type="entry name" value="HTH_ARAC"/>
    <property type="match status" value="1"/>
</dbReference>
<evidence type="ECO:0000259" key="16">
    <source>
        <dbReference type="PROSITE" id="PS50110"/>
    </source>
</evidence>
<dbReference type="Pfam" id="PF07494">
    <property type="entry name" value="Reg_prop"/>
    <property type="match status" value="2"/>
</dbReference>
<dbReference type="InterPro" id="IPR018062">
    <property type="entry name" value="HTH_AraC-typ_CS"/>
</dbReference>
<evidence type="ECO:0000256" key="8">
    <source>
        <dbReference type="ARBA" id="ARBA00023012"/>
    </source>
</evidence>
<name>A0A0N7IFX7_9BACE</name>
<dbReference type="GO" id="GO:0005524">
    <property type="term" value="F:ATP binding"/>
    <property type="evidence" value="ECO:0007669"/>
    <property type="project" value="UniProtKB-KW"/>
</dbReference>
<dbReference type="PROSITE" id="PS50110">
    <property type="entry name" value="RESPONSE_REGULATORY"/>
    <property type="match status" value="1"/>
</dbReference>
<keyword evidence="7" id="KW-0067">ATP-binding</keyword>
<evidence type="ECO:0000256" key="7">
    <source>
        <dbReference type="ARBA" id="ARBA00022840"/>
    </source>
</evidence>
<sequence length="1426" mass="164454">MRVKIHLLVILFFCIWNTKLVSAQGLISVKHYSIEDGLSQSKIQSILQDKEGYIWLGTWNGLEKFDGYTFKNYKSYPTDKVRLQHNRLQDAKMGHNNTIWCETYDYKIYLFDIAAESYIDVFSYHPDIKQCESINKMIPLENGILWVIGNDGSLWRIDEKRYKEKEGLIYIPPFSVPEHGNQIYSIALDQYNNEWVLTNRGHWIYGKNKLSGKRKFKHAVRTDKLFFLAEDTGKLAVYNSDHQIQDIEIPHPIQSFYELSLLQDKKLVLTTERGILIFDYLTKSFQYITIDEKAEPVRPEQVFQARNGTLWMFNGREKVMQCNMNDGVIHFIDYPTTTQHINNSFIHEDDHGTIWILPPLGELSFYNSQTQRFEQAYSYDKGNKIYYQAVGMNYMINSHHNLWARCGSGFDKISFSNGSSQYISNTDGIEVRGLFIDSNGYLWVASKNQKVEIYDDNQNYLGNLSASGNIAKDKQLSLGADIYCFFEDKQHRIWMGSRRNGLYVATQGINGYKLTQFTHQPNDSTSINSNSIYSICEDLQGRIWIGTYGGGVNLVEGTFPNLHFIHKGNRLKLYPEVQCSKVRTMRCTSDGIIMAGTMDGLLTFSTNFEELEKIIFYHNKSEESRSESLSNNDVFYTLETKSKEIYVITYSGGLSKMISDNLLSEQIQFFHYNKKNGLPSDMTYSITEDKKGYLWISFENSICKFDPKKHQFENYDRFNLHTYLPITEVPSVLDNDDKMYIGTYEGTLQLDLKKLQKSSFIPPIVFTKADIRKNDKLSISSSILDNTLKLKADERNVSISFAALDFTNKEKLEYAYRLRGVSEKWTYINQNHTASFVNLPAGNFILEVKSTNGDGVWVENITALAIHVEPTFWETKWAWMVYAFLILVTIFIVSGILVYTLNLRRKVDFEQQLTNLKLRFFTDISHELRTPLTLIANPIEEVINNESLSQEGHENMITAKRNTDRMLKLINQILDFRKIQNNKMKLYIEQVDVLPLFKQTFENFSSIAHQKDIHFELNCPQEYQTIYTDIDKLEKILFNLLSNAFKYTPNGKNILITVTFDKNALNFSIKDEGKGFDLYQIDTLFKRFETLGQKDNNLSSGIGLSLVKELVHLLHGSIKVDSTLGKGSVFEVSLPINYDAFKSDENLEFIMNDSQQTTTSYKIPENTSPTEGADKNIDILIVEDNEELRHFLVNMLQKDYRILEAADGKSGLDLTVSAMPDLIISDIMMPVMDGIELLEAVKKNHDISHIPFILLSAKASLDDRIQGLEYGADDYITKPFSSSYLKARISSLLKQRDALRRHFTRKSGDISPSTPQITHFDETFINQIVQAVEEGLQNPDFKIEDLADSMNLSRTVFYRKIRSLLGVSPIDFVRDMRIKRAVQLLDSEAYTISEVAYMSGFSSPQYFNRVFKNIMNCTPTEYKTNK</sequence>
<keyword evidence="8" id="KW-0902">Two-component regulatory system</keyword>
<proteinExistence type="predicted"/>
<dbReference type="PROSITE" id="PS01124">
    <property type="entry name" value="HTH_ARAC_FAMILY_2"/>
    <property type="match status" value="1"/>
</dbReference>
<evidence type="ECO:0000313" key="18">
    <source>
        <dbReference type="Proteomes" id="UP000061809"/>
    </source>
</evidence>
<protein>
    <recommendedName>
        <fullName evidence="2">histidine kinase</fullName>
        <ecNumber evidence="2">2.7.13.3</ecNumber>
    </recommendedName>
</protein>
<evidence type="ECO:0000256" key="2">
    <source>
        <dbReference type="ARBA" id="ARBA00012438"/>
    </source>
</evidence>
<dbReference type="InterPro" id="IPR036097">
    <property type="entry name" value="HisK_dim/P_sf"/>
</dbReference>
<dbReference type="SMART" id="SM00387">
    <property type="entry name" value="HATPase_c"/>
    <property type="match status" value="1"/>
</dbReference>
<dbReference type="Gene3D" id="2.130.10.10">
    <property type="entry name" value="YVTN repeat-like/Quinoprotein amine dehydrogenase"/>
    <property type="match status" value="3"/>
</dbReference>
<dbReference type="Pfam" id="PF07495">
    <property type="entry name" value="Y_Y_Y"/>
    <property type="match status" value="1"/>
</dbReference>
<evidence type="ECO:0000256" key="13">
    <source>
        <dbReference type="SAM" id="Phobius"/>
    </source>
</evidence>
<dbReference type="Pfam" id="PF02518">
    <property type="entry name" value="HATPase_c"/>
    <property type="match status" value="1"/>
</dbReference>
<dbReference type="EC" id="2.7.13.3" evidence="2"/>
<dbReference type="InterPro" id="IPR009057">
    <property type="entry name" value="Homeodomain-like_sf"/>
</dbReference>
<evidence type="ECO:0000256" key="10">
    <source>
        <dbReference type="ARBA" id="ARBA00023125"/>
    </source>
</evidence>
<dbReference type="PANTHER" id="PTHR43547:SF2">
    <property type="entry name" value="HYBRID SIGNAL TRANSDUCTION HISTIDINE KINASE C"/>
    <property type="match status" value="1"/>
</dbReference>
<evidence type="ECO:0000256" key="4">
    <source>
        <dbReference type="ARBA" id="ARBA00022679"/>
    </source>
</evidence>
<dbReference type="InterPro" id="IPR003594">
    <property type="entry name" value="HATPase_dom"/>
</dbReference>
<dbReference type="GO" id="GO:0003700">
    <property type="term" value="F:DNA-binding transcription factor activity"/>
    <property type="evidence" value="ECO:0007669"/>
    <property type="project" value="InterPro"/>
</dbReference>
<dbReference type="GO" id="GO:0043565">
    <property type="term" value="F:sequence-specific DNA binding"/>
    <property type="evidence" value="ECO:0007669"/>
    <property type="project" value="InterPro"/>
</dbReference>
<organism evidence="17 18">
    <name type="scientific">Bacteroides cellulosilyticus</name>
    <dbReference type="NCBI Taxonomy" id="246787"/>
    <lineage>
        <taxon>Bacteria</taxon>
        <taxon>Pseudomonadati</taxon>
        <taxon>Bacteroidota</taxon>
        <taxon>Bacteroidia</taxon>
        <taxon>Bacteroidales</taxon>
        <taxon>Bacteroidaceae</taxon>
        <taxon>Bacteroides</taxon>
    </lineage>
</organism>
<dbReference type="PATRIC" id="fig|246787.4.peg.4360"/>
<dbReference type="Pfam" id="PF12833">
    <property type="entry name" value="HTH_18"/>
    <property type="match status" value="1"/>
</dbReference>
<keyword evidence="13" id="KW-0472">Membrane</keyword>
<dbReference type="InterPro" id="IPR011006">
    <property type="entry name" value="CheY-like_superfamily"/>
</dbReference>
<evidence type="ECO:0000256" key="11">
    <source>
        <dbReference type="ARBA" id="ARBA00023163"/>
    </source>
</evidence>
<feature type="transmembrane region" description="Helical" evidence="13">
    <location>
        <begin position="877"/>
        <end position="901"/>
    </location>
</feature>
<keyword evidence="4 17" id="KW-0808">Transferase</keyword>
<dbReference type="Proteomes" id="UP000061809">
    <property type="component" value="Chromosome"/>
</dbReference>
<feature type="domain" description="HTH araC/xylS-type" evidence="14">
    <location>
        <begin position="1326"/>
        <end position="1425"/>
    </location>
</feature>
<gene>
    <name evidence="17" type="primary">tmoS_22</name>
    <name evidence="17" type="ORF">BcellWH2_04218</name>
</gene>
<dbReference type="KEGG" id="bcel:BcellWH2_04218"/>
<dbReference type="CDD" id="cd00082">
    <property type="entry name" value="HisKA"/>
    <property type="match status" value="1"/>
</dbReference>
<keyword evidence="13" id="KW-1133">Transmembrane helix</keyword>
<dbReference type="Pfam" id="PF00512">
    <property type="entry name" value="HisKA"/>
    <property type="match status" value="1"/>
</dbReference>
<dbReference type="SUPFAM" id="SSF52172">
    <property type="entry name" value="CheY-like"/>
    <property type="match status" value="1"/>
</dbReference>
<accession>A0A0N7IFX7</accession>
<evidence type="ECO:0000256" key="6">
    <source>
        <dbReference type="ARBA" id="ARBA00022777"/>
    </source>
</evidence>
<feature type="modified residue" description="4-aspartylphosphate" evidence="12">
    <location>
        <position position="1226"/>
    </location>
</feature>
<keyword evidence="5" id="KW-0547">Nucleotide-binding</keyword>
<dbReference type="InterPro" id="IPR011123">
    <property type="entry name" value="Y_Y_Y"/>
</dbReference>
<reference evidence="17 18" key="1">
    <citation type="journal article" date="2015" name="Science">
        <title>Genetic determinants of in vivo fitness and diet responsiveness in multiple human gut Bacteroides.</title>
        <authorList>
            <person name="Wu M."/>
            <person name="McNulty N.P."/>
            <person name="Rodionov D.A."/>
            <person name="Khoroshkin M.S."/>
            <person name="Griffin N.W."/>
            <person name="Cheng J."/>
            <person name="Latreille P."/>
            <person name="Kerstetter R.A."/>
            <person name="Terrapon N."/>
            <person name="Henrissat B."/>
            <person name="Osterman A.L."/>
            <person name="Gordon J.I."/>
        </authorList>
    </citation>
    <scope>NUCLEOTIDE SEQUENCE [LARGE SCALE GENOMIC DNA]</scope>
    <source>
        <strain evidence="17 18">WH2</strain>
    </source>
</reference>
<dbReference type="InterPro" id="IPR003661">
    <property type="entry name" value="HisK_dim/P_dom"/>
</dbReference>
<dbReference type="Gene3D" id="3.40.50.2300">
    <property type="match status" value="1"/>
</dbReference>
<keyword evidence="9" id="KW-0805">Transcription regulation</keyword>
<keyword evidence="3 12" id="KW-0597">Phosphoprotein</keyword>
<dbReference type="RefSeq" id="WP_029428771.1">
    <property type="nucleotide sequence ID" value="NZ_CP012801.1"/>
</dbReference>
<dbReference type="CDD" id="cd17574">
    <property type="entry name" value="REC_OmpR"/>
    <property type="match status" value="1"/>
</dbReference>
<dbReference type="SMART" id="SM00448">
    <property type="entry name" value="REC"/>
    <property type="match status" value="1"/>
</dbReference>
<dbReference type="InterPro" id="IPR036890">
    <property type="entry name" value="HATPase_C_sf"/>
</dbReference>
<dbReference type="EMBL" id="CP012801">
    <property type="protein sequence ID" value="ALJ61435.1"/>
    <property type="molecule type" value="Genomic_DNA"/>
</dbReference>
<feature type="domain" description="Histidine kinase" evidence="15">
    <location>
        <begin position="923"/>
        <end position="1138"/>
    </location>
</feature>
<evidence type="ECO:0000313" key="17">
    <source>
        <dbReference type="EMBL" id="ALJ61435.1"/>
    </source>
</evidence>
<dbReference type="SUPFAM" id="SSF47384">
    <property type="entry name" value="Homodimeric domain of signal transducing histidine kinase"/>
    <property type="match status" value="1"/>
</dbReference>
<dbReference type="SUPFAM" id="SSF63829">
    <property type="entry name" value="Calcium-dependent phosphotriesterase"/>
    <property type="match status" value="1"/>
</dbReference>
<keyword evidence="11" id="KW-0804">Transcription</keyword>
<keyword evidence="10" id="KW-0238">DNA-binding</keyword>
<dbReference type="SUPFAM" id="SSF46689">
    <property type="entry name" value="Homeodomain-like"/>
    <property type="match status" value="1"/>
</dbReference>
<dbReference type="FunFam" id="3.30.565.10:FF:000037">
    <property type="entry name" value="Hybrid sensor histidine kinase/response regulator"/>
    <property type="match status" value="1"/>
</dbReference>
<dbReference type="InterPro" id="IPR005467">
    <property type="entry name" value="His_kinase_dom"/>
</dbReference>
<dbReference type="Pfam" id="PF00072">
    <property type="entry name" value="Response_reg"/>
    <property type="match status" value="1"/>
</dbReference>
<comment type="catalytic activity">
    <reaction evidence="1">
        <text>ATP + protein L-histidine = ADP + protein N-phospho-L-histidine.</text>
        <dbReference type="EC" id="2.7.13.3"/>
    </reaction>
</comment>
<dbReference type="Gene3D" id="2.60.40.10">
    <property type="entry name" value="Immunoglobulins"/>
    <property type="match status" value="1"/>
</dbReference>
<dbReference type="SMART" id="SM00388">
    <property type="entry name" value="HisKA"/>
    <property type="match status" value="1"/>
</dbReference>
<evidence type="ECO:0000259" key="14">
    <source>
        <dbReference type="PROSITE" id="PS01124"/>
    </source>
</evidence>
<dbReference type="InterPro" id="IPR015943">
    <property type="entry name" value="WD40/YVTN_repeat-like_dom_sf"/>
</dbReference>
<dbReference type="FunFam" id="1.10.287.130:FF:000045">
    <property type="entry name" value="Two-component system sensor histidine kinase/response regulator"/>
    <property type="match status" value="1"/>
</dbReference>
<keyword evidence="6 17" id="KW-0418">Kinase</keyword>
<dbReference type="PRINTS" id="PR00344">
    <property type="entry name" value="BCTRLSENSOR"/>
</dbReference>
<evidence type="ECO:0000256" key="3">
    <source>
        <dbReference type="ARBA" id="ARBA00022553"/>
    </source>
</evidence>
<evidence type="ECO:0000256" key="1">
    <source>
        <dbReference type="ARBA" id="ARBA00000085"/>
    </source>
</evidence>
<evidence type="ECO:0000256" key="12">
    <source>
        <dbReference type="PROSITE-ProRule" id="PRU00169"/>
    </source>
</evidence>